<sequence>MTFTNPTTSTSTVALGKTCSTQEPVNYGTRGIRGIPNKCTQRPDGTLCNGTIMNGVCQTCHHEYN</sequence>
<comment type="caution">
    <text evidence="1">The sequence shown here is derived from an EMBL/GenBank/DDBJ whole genome shotgun (WGS) entry which is preliminary data.</text>
</comment>
<organism evidence="1 2">
    <name type="scientific">Orbilia oligospora</name>
    <name type="common">Nematode-trapping fungus</name>
    <name type="synonym">Arthrobotrys oligospora</name>
    <dbReference type="NCBI Taxonomy" id="2813651"/>
    <lineage>
        <taxon>Eukaryota</taxon>
        <taxon>Fungi</taxon>
        <taxon>Dikarya</taxon>
        <taxon>Ascomycota</taxon>
        <taxon>Pezizomycotina</taxon>
        <taxon>Orbiliomycetes</taxon>
        <taxon>Orbiliales</taxon>
        <taxon>Orbiliaceae</taxon>
        <taxon>Orbilia</taxon>
    </lineage>
</organism>
<dbReference type="AlphaFoldDB" id="A0A7C8R7P3"/>
<reference evidence="1 2" key="1">
    <citation type="submission" date="2020-01" db="EMBL/GenBank/DDBJ databases">
        <authorList>
            <person name="Palmer J.M."/>
        </authorList>
    </citation>
    <scope>NUCLEOTIDE SEQUENCE [LARGE SCALE GENOMIC DNA]</scope>
    <source>
        <strain evidence="1 2">TWF970</strain>
    </source>
</reference>
<dbReference type="EMBL" id="JAABOJ010000037">
    <property type="protein sequence ID" value="KAF3275599.1"/>
    <property type="molecule type" value="Genomic_DNA"/>
</dbReference>
<proteinExistence type="predicted"/>
<accession>A0A7C8R7P3</accession>
<name>A0A7C8R7P3_ORBOL</name>
<evidence type="ECO:0000313" key="2">
    <source>
        <dbReference type="Proteomes" id="UP000474640"/>
    </source>
</evidence>
<dbReference type="Proteomes" id="UP000474640">
    <property type="component" value="Unassembled WGS sequence"/>
</dbReference>
<protein>
    <submittedName>
        <fullName evidence="1">Uncharacterized protein</fullName>
    </submittedName>
</protein>
<evidence type="ECO:0000313" key="1">
    <source>
        <dbReference type="EMBL" id="KAF3275599.1"/>
    </source>
</evidence>
<gene>
    <name evidence="1" type="ORF">TWF970_006767</name>
</gene>